<evidence type="ECO:0008006" key="7">
    <source>
        <dbReference type="Google" id="ProtNLM"/>
    </source>
</evidence>
<evidence type="ECO:0000256" key="4">
    <source>
        <dbReference type="SAM" id="MobiDB-lite"/>
    </source>
</evidence>
<dbReference type="EMBL" id="CALNXJ010000004">
    <property type="protein sequence ID" value="CAH3038927.1"/>
    <property type="molecule type" value="Genomic_DNA"/>
</dbReference>
<dbReference type="SUPFAM" id="SSF48371">
    <property type="entry name" value="ARM repeat"/>
    <property type="match status" value="1"/>
</dbReference>
<dbReference type="InterPro" id="IPR016024">
    <property type="entry name" value="ARM-type_fold"/>
</dbReference>
<dbReference type="GO" id="GO:0003714">
    <property type="term" value="F:transcription corepressor activity"/>
    <property type="evidence" value="ECO:0007669"/>
    <property type="project" value="TreeGrafter"/>
</dbReference>
<reference evidence="5 6" key="1">
    <citation type="submission" date="2022-05" db="EMBL/GenBank/DDBJ databases">
        <authorList>
            <consortium name="Genoscope - CEA"/>
            <person name="William W."/>
        </authorList>
    </citation>
    <scope>NUCLEOTIDE SEQUENCE [LARGE SCALE GENOMIC DNA]</scope>
</reference>
<dbReference type="GO" id="GO:0005730">
    <property type="term" value="C:nucleolus"/>
    <property type="evidence" value="ECO:0007669"/>
    <property type="project" value="InterPro"/>
</dbReference>
<sequence length="1165" mass="131538">MPSENIISRFWELASNDETTRLKAASQLLDSLHEAQMHHEEKVEVEDNANDDDKNFCCDELEYSVKRLVKGLASSRKGARQGFATVLTEVLSKFVSLSPERVLKLIGENLEVTGSAISTEERDRYIGQLFGMVSVLRSQCDHDKISTLDSNWLSPLISKVIELSKKKSYLQELCAKVIVDIFPLVSEDVFKNCVYPSVKEIFESGWTQATPETLLISLALQRFWEEHLDKKVIKVAWKSPLIADTQNYKQMYTVLQDSISSHPRVHCVWDEIFLAVCKNSPGDFEMFWNTVVEDGLFQSTHDRKFLGFQLVKKILPQLSEKEVSVVFGAHMMRSFINSLSSSQSYLHEAAKQLDSSLPALVNQSKDPGVPVVVLKQLLGRHGIMHFDKLTKTRTVDSLLGTLQGSGPQMFVAWLLDIFEKGNFEDSTESESLTKSEESSRIAVLNQLYQLVKKKSGAHEGNWLQDVLFFFLKHAYFQTVGKNKKETLPASVRQICEQRFVSALKDLSSSREMKSFELHDIVQHAKELLEPGEYKVASDLWTEEAEKAFKKAVHSIEKIRKKRRKSGESRHEDEVFELLFTHMALNLFTEPEQAMDILKELKACYERQKTKHEEKGDEEPHWVEVLTEVLLSLLTKTSSLFRHVVDQVFVLLAPHLTQNALNMILESLDTRKGINGESLEIVDESDIEEDDEEMEDDEEKEKEESNGVNGKGESGDDDDDEGVSSSDEEEENVGAVDEAFRAEVQAALGPAMVDVDKEGSSSDEDLDDEAMMRLDGALAAVFKSQLQAKRDINKKKDARKIILHFKLRVLDIIEILIKKQASNPLILELIIPLLNVTWSALNSKDFHTLGEKAQAIFQNKLCTAKELPPVSAINAKDVHKKLENLIQKAMMAPSMAIVSLITRGCLYLVRVLRGSQTKQSVAVGKKKKEESCNEETAKLCLLNTKRVTAAFKKALEDFMLKRSTHLHPVLFTELIKRFPHLGWHLAADLVEYLETAVNNFRKSQACLMLLQLMSQKTPDHSTLIRNLAPSIQTTLNSVMTKVAESDSDVKMRHLREILKLTTKFINEVKNTEEAAAVLRIDQLKEGVTRIQGSALAKKSPDIKGVCNVILSNLSRSSSEKETKMNNSRRKREANGHIKDETKTTGVGAESSPIGKEGKKKRKKKKN</sequence>
<evidence type="ECO:0000313" key="6">
    <source>
        <dbReference type="Proteomes" id="UP001159428"/>
    </source>
</evidence>
<gene>
    <name evidence="5" type="ORF">PMEA_00021996</name>
</gene>
<accession>A0AAU9VTM5</accession>
<feature type="compositionally biased region" description="Acidic residues" evidence="4">
    <location>
        <begin position="714"/>
        <end position="731"/>
    </location>
</feature>
<dbReference type="Pfam" id="PF04931">
    <property type="entry name" value="DNA_pol_phi"/>
    <property type="match status" value="1"/>
</dbReference>
<keyword evidence="3" id="KW-0539">Nucleus</keyword>
<dbReference type="AlphaFoldDB" id="A0AAU9VTM5"/>
<evidence type="ECO:0000256" key="3">
    <source>
        <dbReference type="ARBA" id="ARBA00023242"/>
    </source>
</evidence>
<evidence type="ECO:0000313" key="5">
    <source>
        <dbReference type="EMBL" id="CAH3038927.1"/>
    </source>
</evidence>
<proteinExistence type="inferred from homology"/>
<name>A0AAU9VTM5_9CNID</name>
<evidence type="ECO:0000256" key="1">
    <source>
        <dbReference type="ARBA" id="ARBA00004123"/>
    </source>
</evidence>
<dbReference type="Proteomes" id="UP001159428">
    <property type="component" value="Unassembled WGS sequence"/>
</dbReference>
<dbReference type="GO" id="GO:0003723">
    <property type="term" value="F:RNA binding"/>
    <property type="evidence" value="ECO:0007669"/>
    <property type="project" value="TreeGrafter"/>
</dbReference>
<feature type="region of interest" description="Disordered" evidence="4">
    <location>
        <begin position="675"/>
        <end position="734"/>
    </location>
</feature>
<dbReference type="InterPro" id="IPR007015">
    <property type="entry name" value="DNA_pol_V/MYBBP1A"/>
</dbReference>
<comment type="caution">
    <text evidence="5">The sequence shown here is derived from an EMBL/GenBank/DDBJ whole genome shotgun (WGS) entry which is preliminary data.</text>
</comment>
<keyword evidence="6" id="KW-1185">Reference proteome</keyword>
<feature type="compositionally biased region" description="Basic and acidic residues" evidence="4">
    <location>
        <begin position="1131"/>
        <end position="1141"/>
    </location>
</feature>
<protein>
    <recommendedName>
        <fullName evidence="7">DNA polymerase V</fullName>
    </recommendedName>
</protein>
<comment type="subcellular location">
    <subcellularLocation>
        <location evidence="1">Nucleus</location>
    </subcellularLocation>
</comment>
<organism evidence="5 6">
    <name type="scientific">Pocillopora meandrina</name>
    <dbReference type="NCBI Taxonomy" id="46732"/>
    <lineage>
        <taxon>Eukaryota</taxon>
        <taxon>Metazoa</taxon>
        <taxon>Cnidaria</taxon>
        <taxon>Anthozoa</taxon>
        <taxon>Hexacorallia</taxon>
        <taxon>Scleractinia</taxon>
        <taxon>Astrocoeniina</taxon>
        <taxon>Pocilloporidae</taxon>
        <taxon>Pocillopora</taxon>
    </lineage>
</organism>
<feature type="region of interest" description="Disordered" evidence="4">
    <location>
        <begin position="1115"/>
        <end position="1165"/>
    </location>
</feature>
<evidence type="ECO:0000256" key="2">
    <source>
        <dbReference type="ARBA" id="ARBA00006809"/>
    </source>
</evidence>
<feature type="compositionally biased region" description="Acidic residues" evidence="4">
    <location>
        <begin position="679"/>
        <end position="700"/>
    </location>
</feature>
<dbReference type="PANTHER" id="PTHR13213:SF2">
    <property type="entry name" value="MYB-BINDING PROTEIN 1A"/>
    <property type="match status" value="1"/>
</dbReference>
<dbReference type="GO" id="GO:0043565">
    <property type="term" value="F:sequence-specific DNA binding"/>
    <property type="evidence" value="ECO:0007669"/>
    <property type="project" value="TreeGrafter"/>
</dbReference>
<comment type="similarity">
    <text evidence="2">Belongs to the MYBBP1A family.</text>
</comment>
<feature type="compositionally biased region" description="Basic residues" evidence="4">
    <location>
        <begin position="1156"/>
        <end position="1165"/>
    </location>
</feature>
<dbReference type="PANTHER" id="PTHR13213">
    <property type="entry name" value="MYB-BINDING PROTEIN 1A FAMILY MEMBER"/>
    <property type="match status" value="1"/>
</dbReference>